<proteinExistence type="predicted"/>
<sequence>MEKISLNERIEYKEEKFTKRIVFKDEQSVVFVLNFMPGQELPTHRHPGAMLYLTVLQGEGIITADGKDTGVSAGDAVRCEGDEVFSFRCTGTQPASIYVMLTSIPDERYSAEV</sequence>
<dbReference type="InterPro" id="IPR011051">
    <property type="entry name" value="RmlC_Cupin_sf"/>
</dbReference>
<evidence type="ECO:0000313" key="2">
    <source>
        <dbReference type="EMBL" id="GIO46758.1"/>
    </source>
</evidence>
<evidence type="ECO:0000259" key="1">
    <source>
        <dbReference type="Pfam" id="PF07883"/>
    </source>
</evidence>
<dbReference type="InterPro" id="IPR013096">
    <property type="entry name" value="Cupin_2"/>
</dbReference>
<keyword evidence="3" id="KW-1185">Reference proteome</keyword>
<dbReference type="Gene3D" id="2.60.120.10">
    <property type="entry name" value="Jelly Rolls"/>
    <property type="match status" value="1"/>
</dbReference>
<dbReference type="EMBL" id="BORT01000005">
    <property type="protein sequence ID" value="GIO46758.1"/>
    <property type="molecule type" value="Genomic_DNA"/>
</dbReference>
<protein>
    <recommendedName>
        <fullName evidence="1">Cupin type-2 domain-containing protein</fullName>
    </recommendedName>
</protein>
<organism evidence="2 3">
    <name type="scientific">Paenibacillus azoreducens</name>
    <dbReference type="NCBI Taxonomy" id="116718"/>
    <lineage>
        <taxon>Bacteria</taxon>
        <taxon>Bacillati</taxon>
        <taxon>Bacillota</taxon>
        <taxon>Bacilli</taxon>
        <taxon>Bacillales</taxon>
        <taxon>Paenibacillaceae</taxon>
        <taxon>Paenibacillus</taxon>
    </lineage>
</organism>
<dbReference type="RefSeq" id="WP_212977734.1">
    <property type="nucleotide sequence ID" value="NZ_AP025343.1"/>
</dbReference>
<reference evidence="2 3" key="1">
    <citation type="submission" date="2021-03" db="EMBL/GenBank/DDBJ databases">
        <title>Antimicrobial resistance genes in bacteria isolated from Japanese honey, and their potential for conferring macrolide and lincosamide resistance in the American foulbrood pathogen Paenibacillus larvae.</title>
        <authorList>
            <person name="Okamoto M."/>
            <person name="Kumagai M."/>
            <person name="Kanamori H."/>
            <person name="Takamatsu D."/>
        </authorList>
    </citation>
    <scope>NUCLEOTIDE SEQUENCE [LARGE SCALE GENOMIC DNA]</scope>
    <source>
        <strain evidence="2 3">J34TS1</strain>
    </source>
</reference>
<dbReference type="PANTHER" id="PTHR37694:SF1">
    <property type="entry name" value="SLR8022 PROTEIN"/>
    <property type="match status" value="1"/>
</dbReference>
<dbReference type="AlphaFoldDB" id="A0A919YCN1"/>
<dbReference type="InterPro" id="IPR014710">
    <property type="entry name" value="RmlC-like_jellyroll"/>
</dbReference>
<dbReference type="Pfam" id="PF07883">
    <property type="entry name" value="Cupin_2"/>
    <property type="match status" value="1"/>
</dbReference>
<dbReference type="Proteomes" id="UP000682811">
    <property type="component" value="Unassembled WGS sequence"/>
</dbReference>
<dbReference type="PANTHER" id="PTHR37694">
    <property type="entry name" value="SLR8022 PROTEIN"/>
    <property type="match status" value="1"/>
</dbReference>
<gene>
    <name evidence="2" type="ORF">J34TS1_15230</name>
</gene>
<dbReference type="SUPFAM" id="SSF51182">
    <property type="entry name" value="RmlC-like cupins"/>
    <property type="match status" value="1"/>
</dbReference>
<feature type="domain" description="Cupin type-2" evidence="1">
    <location>
        <begin position="32"/>
        <end position="99"/>
    </location>
</feature>
<comment type="caution">
    <text evidence="2">The sequence shown here is derived from an EMBL/GenBank/DDBJ whole genome shotgun (WGS) entry which is preliminary data.</text>
</comment>
<name>A0A919YCN1_9BACL</name>
<accession>A0A919YCN1</accession>
<evidence type="ECO:0000313" key="3">
    <source>
        <dbReference type="Proteomes" id="UP000682811"/>
    </source>
</evidence>